<reference evidence="1 2" key="1">
    <citation type="journal article" date="2023" name="Nucleic Acids Res.">
        <title>The hologenome of Daphnia magna reveals possible DNA methylation and microbiome-mediated evolution of the host genome.</title>
        <authorList>
            <person name="Chaturvedi A."/>
            <person name="Li X."/>
            <person name="Dhandapani V."/>
            <person name="Marshall H."/>
            <person name="Kissane S."/>
            <person name="Cuenca-Cambronero M."/>
            <person name="Asole G."/>
            <person name="Calvet F."/>
            <person name="Ruiz-Romero M."/>
            <person name="Marangio P."/>
            <person name="Guigo R."/>
            <person name="Rago D."/>
            <person name="Mirbahai L."/>
            <person name="Eastwood N."/>
            <person name="Colbourne J.K."/>
            <person name="Zhou J."/>
            <person name="Mallon E."/>
            <person name="Orsini L."/>
        </authorList>
    </citation>
    <scope>NUCLEOTIDE SEQUENCE [LARGE SCALE GENOMIC DNA]</scope>
    <source>
        <strain evidence="1">LRV0_1</strain>
    </source>
</reference>
<protein>
    <submittedName>
        <fullName evidence="1">Uncharacterized protein</fullName>
    </submittedName>
</protein>
<sequence>MPLYKIGERGQANSAHSSCATLLPRQQGVPRHVLAFACASLKCNFENFKQTRRDLEAIACNISHVPLIFRIPFKANCFNTVLALNENEH</sequence>
<organism evidence="1 2">
    <name type="scientific">Daphnia magna</name>
    <dbReference type="NCBI Taxonomy" id="35525"/>
    <lineage>
        <taxon>Eukaryota</taxon>
        <taxon>Metazoa</taxon>
        <taxon>Ecdysozoa</taxon>
        <taxon>Arthropoda</taxon>
        <taxon>Crustacea</taxon>
        <taxon>Branchiopoda</taxon>
        <taxon>Diplostraca</taxon>
        <taxon>Cladocera</taxon>
        <taxon>Anomopoda</taxon>
        <taxon>Daphniidae</taxon>
        <taxon>Daphnia</taxon>
    </lineage>
</organism>
<name>A0ABR0AVN3_9CRUS</name>
<keyword evidence="2" id="KW-1185">Reference proteome</keyword>
<accession>A0ABR0AVN3</accession>
<gene>
    <name evidence="1" type="ORF">OUZ56_022109</name>
</gene>
<proteinExistence type="predicted"/>
<dbReference type="EMBL" id="JAOYFB010000039">
    <property type="protein sequence ID" value="KAK4029099.1"/>
    <property type="molecule type" value="Genomic_DNA"/>
</dbReference>
<dbReference type="Proteomes" id="UP001234178">
    <property type="component" value="Unassembled WGS sequence"/>
</dbReference>
<evidence type="ECO:0000313" key="1">
    <source>
        <dbReference type="EMBL" id="KAK4029099.1"/>
    </source>
</evidence>
<comment type="caution">
    <text evidence="1">The sequence shown here is derived from an EMBL/GenBank/DDBJ whole genome shotgun (WGS) entry which is preliminary data.</text>
</comment>
<evidence type="ECO:0000313" key="2">
    <source>
        <dbReference type="Proteomes" id="UP001234178"/>
    </source>
</evidence>